<evidence type="ECO:0000259" key="1">
    <source>
        <dbReference type="Pfam" id="PF26607"/>
    </source>
</evidence>
<dbReference type="Proteomes" id="UP000034098">
    <property type="component" value="Unassembled WGS sequence"/>
</dbReference>
<reference evidence="2 3" key="1">
    <citation type="submission" date="2015-02" db="EMBL/GenBank/DDBJ databases">
        <title>Draft genome sequences of ten Microbacterium spp. with emphasis on heavy metal contaminated environments.</title>
        <authorList>
            <person name="Corretto E."/>
        </authorList>
    </citation>
    <scope>NUCLEOTIDE SEQUENCE [LARGE SCALE GENOMIC DNA]</scope>
    <source>
        <strain evidence="2 3">DSM 8608</strain>
    </source>
</reference>
<comment type="caution">
    <text evidence="2">The sequence shown here is derived from an EMBL/GenBank/DDBJ whole genome shotgun (WGS) entry which is preliminary data.</text>
</comment>
<proteinExistence type="predicted"/>
<dbReference type="RefSeq" id="WP_211255904.1">
    <property type="nucleotide sequence ID" value="NZ_JYJA01000034.1"/>
</dbReference>
<dbReference type="Gene3D" id="2.120.10.70">
    <property type="entry name" value="Fucose-specific lectin"/>
    <property type="match status" value="2"/>
</dbReference>
<keyword evidence="3" id="KW-1185">Reference proteome</keyword>
<dbReference type="CDD" id="cd22954">
    <property type="entry name" value="PLL_lectin"/>
    <property type="match status" value="1"/>
</dbReference>
<evidence type="ECO:0000313" key="3">
    <source>
        <dbReference type="Proteomes" id="UP000034098"/>
    </source>
</evidence>
<dbReference type="PATRIC" id="fig|69370.6.peg.2136"/>
<name>A0A0M2HE90_MICTR</name>
<dbReference type="SUPFAM" id="SSF89372">
    <property type="entry name" value="Fucose-specific lectin"/>
    <property type="match status" value="2"/>
</dbReference>
<dbReference type="EMBL" id="JYJA01000034">
    <property type="protein sequence ID" value="KJL42547.1"/>
    <property type="molecule type" value="Genomic_DNA"/>
</dbReference>
<dbReference type="Pfam" id="PF26607">
    <property type="entry name" value="DUF8189"/>
    <property type="match status" value="2"/>
</dbReference>
<sequence length="496" mass="53399">MAESWTIRLERLFVDNADEDDFWSDGDEPYIVMVGFRSKFLTPGSTSVFWSGVLNDDWANGIDSGESKAVPANQGAVRFDDVTRPTAEQVKSGQFPELLGALVLVFESDATPFSAVRGLINDLVNAVRTQLKSLVEGGKLSLTDPKPDIDAAVAKIRAAIEPDTLGKIGLFLRSWGDPDDLIGMTPLIFAAVDTSMGLPIPVVAPAPVNLTYTPSGVKYRLTGSLSQAPTGVGWESLGGGLNTGPAAASWGPGRLDVVAAGTDNAVWHKWFDGSWHNWESLGGIITADPAISSWGTRRLDIFARGTDNALWHKWFDGSWHDWESLGGGLSSGPAAASWGPGRVDVFVRGTDNALWHKWFDGGWSGWESLGGGLTSDPAVASWGPGRLDVFVRGTDNALWHKWFDGGWSGWESLGGVLTSSPGVAAWGPGRLDVVVRGTDNACWHKWFENGWSGWETLGGGFTSSLDISSWGPRRLDIVGRGNDGALWHSWFDNGWS</sequence>
<organism evidence="2 3">
    <name type="scientific">Microbacterium trichothecenolyticum</name>
    <name type="common">Aureobacterium trichothecenolyticum</name>
    <dbReference type="NCBI Taxonomy" id="69370"/>
    <lineage>
        <taxon>Bacteria</taxon>
        <taxon>Bacillati</taxon>
        <taxon>Actinomycetota</taxon>
        <taxon>Actinomycetes</taxon>
        <taxon>Micrococcales</taxon>
        <taxon>Microbacteriaceae</taxon>
        <taxon>Microbacterium</taxon>
    </lineage>
</organism>
<feature type="domain" description="PLL-like beta propeller" evidence="1">
    <location>
        <begin position="406"/>
        <end position="491"/>
    </location>
</feature>
<accession>A0A0M2HE90</accession>
<evidence type="ECO:0000313" key="2">
    <source>
        <dbReference type="EMBL" id="KJL42547.1"/>
    </source>
</evidence>
<dbReference type="AlphaFoldDB" id="A0A0M2HE90"/>
<dbReference type="InterPro" id="IPR058502">
    <property type="entry name" value="PLL-like_beta-prop"/>
</dbReference>
<protein>
    <recommendedName>
        <fullName evidence="1">PLL-like beta propeller domain-containing protein</fullName>
    </recommendedName>
</protein>
<gene>
    <name evidence="2" type="ORF">RS82_02104</name>
</gene>
<feature type="domain" description="PLL-like beta propeller" evidence="1">
    <location>
        <begin position="232"/>
        <end position="402"/>
    </location>
</feature>